<keyword evidence="3" id="KW-1185">Reference proteome</keyword>
<feature type="compositionally biased region" description="Basic and acidic residues" evidence="1">
    <location>
        <begin position="40"/>
        <end position="52"/>
    </location>
</feature>
<protein>
    <submittedName>
        <fullName evidence="2">Uncharacterized protein</fullName>
    </submittedName>
</protein>
<accession>A0ABX3X8Q5</accession>
<dbReference type="Proteomes" id="UP000193884">
    <property type="component" value="Unassembled WGS sequence"/>
</dbReference>
<reference evidence="2 3" key="1">
    <citation type="submission" date="2017-03" db="EMBL/GenBank/DDBJ databases">
        <title>Whole genome sequences of fourteen strains of Bradyrhizobium canariense and one strain of Bradyrhizobium japonicum isolated from Lupinus (Papilionoideae: Genisteae) species in Algeria.</title>
        <authorList>
            <person name="Crovadore J."/>
            <person name="Chekireb D."/>
            <person name="Brachmann A."/>
            <person name="Chablais R."/>
            <person name="Cochard B."/>
            <person name="Lefort F."/>
        </authorList>
    </citation>
    <scope>NUCLEOTIDE SEQUENCE [LARGE SCALE GENOMIC DNA]</scope>
    <source>
        <strain evidence="2 3">UBMAN05</strain>
    </source>
</reference>
<organism evidence="2 3">
    <name type="scientific">Bradyrhizobium canariense</name>
    <dbReference type="NCBI Taxonomy" id="255045"/>
    <lineage>
        <taxon>Bacteria</taxon>
        <taxon>Pseudomonadati</taxon>
        <taxon>Pseudomonadota</taxon>
        <taxon>Alphaproteobacteria</taxon>
        <taxon>Hyphomicrobiales</taxon>
        <taxon>Nitrobacteraceae</taxon>
        <taxon>Bradyrhizobium</taxon>
    </lineage>
</organism>
<evidence type="ECO:0000313" key="2">
    <source>
        <dbReference type="EMBL" id="OSJ32486.1"/>
    </source>
</evidence>
<comment type="caution">
    <text evidence="2">The sequence shown here is derived from an EMBL/GenBank/DDBJ whole genome shotgun (WGS) entry which is preliminary data.</text>
</comment>
<evidence type="ECO:0000256" key="1">
    <source>
        <dbReference type="SAM" id="MobiDB-lite"/>
    </source>
</evidence>
<dbReference type="EMBL" id="NAFK01000142">
    <property type="protein sequence ID" value="OSJ32486.1"/>
    <property type="molecule type" value="Genomic_DNA"/>
</dbReference>
<name>A0ABX3X8Q5_9BRAD</name>
<feature type="region of interest" description="Disordered" evidence="1">
    <location>
        <begin position="29"/>
        <end position="52"/>
    </location>
</feature>
<evidence type="ECO:0000313" key="3">
    <source>
        <dbReference type="Proteomes" id="UP000193884"/>
    </source>
</evidence>
<proteinExistence type="predicted"/>
<gene>
    <name evidence="2" type="ORF">BST63_07790</name>
</gene>
<sequence>MRPDGARPNQAIGAIAKLLHVVCGSEQSSQPRHAIYHPGAGEDDRAEHAKDGEVTDVEHTEIVGLGHEDAGHDAHHFAPCVIEVEQRHQK</sequence>